<dbReference type="SUPFAM" id="SSF110849">
    <property type="entry name" value="ParB/Sulfiredoxin"/>
    <property type="match status" value="1"/>
</dbReference>
<protein>
    <submittedName>
        <fullName evidence="3">ParB-like nuclease domain protein</fullName>
    </submittedName>
</protein>
<reference evidence="3 4" key="1">
    <citation type="submission" date="2019-02" db="EMBL/GenBank/DDBJ databases">
        <title>Deep-cultivation of Planctomycetes and their phenomic and genomic characterization uncovers novel biology.</title>
        <authorList>
            <person name="Wiegand S."/>
            <person name="Jogler M."/>
            <person name="Boedeker C."/>
            <person name="Pinto D."/>
            <person name="Vollmers J."/>
            <person name="Rivas-Marin E."/>
            <person name="Kohn T."/>
            <person name="Peeters S.H."/>
            <person name="Heuer A."/>
            <person name="Rast P."/>
            <person name="Oberbeckmann S."/>
            <person name="Bunk B."/>
            <person name="Jeske O."/>
            <person name="Meyerdierks A."/>
            <person name="Storesund J.E."/>
            <person name="Kallscheuer N."/>
            <person name="Luecker S."/>
            <person name="Lage O.M."/>
            <person name="Pohl T."/>
            <person name="Merkel B.J."/>
            <person name="Hornburger P."/>
            <person name="Mueller R.-W."/>
            <person name="Bruemmer F."/>
            <person name="Labrenz M."/>
            <person name="Spormann A.M."/>
            <person name="Op Den Camp H."/>
            <person name="Overmann J."/>
            <person name="Amann R."/>
            <person name="Jetten M.S.M."/>
            <person name="Mascher T."/>
            <person name="Medema M.H."/>
            <person name="Devos D.P."/>
            <person name="Kaster A.-K."/>
            <person name="Ovreas L."/>
            <person name="Rohde M."/>
            <person name="Galperin M.Y."/>
            <person name="Jogler C."/>
        </authorList>
    </citation>
    <scope>NUCLEOTIDE SEQUENCE [LARGE SCALE GENOMIC DNA]</scope>
    <source>
        <strain evidence="3 4">V7</strain>
    </source>
</reference>
<dbReference type="GO" id="GO:0005694">
    <property type="term" value="C:chromosome"/>
    <property type="evidence" value="ECO:0007669"/>
    <property type="project" value="TreeGrafter"/>
</dbReference>
<accession>A0A5C6FZV1</accession>
<feature type="domain" description="ParB-like N-terminal" evidence="2">
    <location>
        <begin position="17"/>
        <end position="107"/>
    </location>
</feature>
<name>A0A5C6FZV1_9PLAN</name>
<evidence type="ECO:0000313" key="4">
    <source>
        <dbReference type="Proteomes" id="UP000316476"/>
    </source>
</evidence>
<dbReference type="SMART" id="SM00470">
    <property type="entry name" value="ParB"/>
    <property type="match status" value="1"/>
</dbReference>
<dbReference type="Proteomes" id="UP000316476">
    <property type="component" value="Unassembled WGS sequence"/>
</dbReference>
<evidence type="ECO:0000256" key="1">
    <source>
        <dbReference type="SAM" id="Coils"/>
    </source>
</evidence>
<dbReference type="InterPro" id="IPR036086">
    <property type="entry name" value="ParB/Sulfiredoxin_sf"/>
</dbReference>
<dbReference type="PANTHER" id="PTHR33375">
    <property type="entry name" value="CHROMOSOME-PARTITIONING PROTEIN PARB-RELATED"/>
    <property type="match status" value="1"/>
</dbReference>
<dbReference type="PANTHER" id="PTHR33375:SF1">
    <property type="entry name" value="CHROMOSOME-PARTITIONING PROTEIN PARB-RELATED"/>
    <property type="match status" value="1"/>
</dbReference>
<dbReference type="Pfam" id="PF02195">
    <property type="entry name" value="ParB_N"/>
    <property type="match status" value="1"/>
</dbReference>
<keyword evidence="1" id="KW-0175">Coiled coil</keyword>
<sequence length="469" mass="54265">MTERKITASDFQDYTVEFVPFRDIKPSPENTDLYGNTHDEQQLKDLVSSIERRGLDEPIIVSADNYVMSGHRRRVALRRLGIHLVPVRRKSISRAENRGEWPRILAEYNTQRVKTPGMLLREALLRRQPDNAVDLLERHRERSRESITANFTPVNRPKEIKPISKAKKPFLKAVKKVVDEMVEFWPLTVRLIHYQLLNDPPPIAAYQRSSKTAEDLIYRNDRKSYEALIKLLKQARYFGEVSMSAIDDPTRPQKRNAGFDDVKDFVDQEMSGFLNGYRLDLQREQPRHIEVMGEKNTLLNILGPICTDYCVPFFLGRGYCSTPVWRDVARRFKQSGKSEMTLIVASDFDPEGLDLAEDAIASLRELWDIPVDYHRLGVTRDQINALNLAADFNPAKDTSTRFKRFVRETGSEKTWELEALPPAYLQKQLCAAIEANMDMEVYEAAIEREEQDAEELRNIRSELMQDLSC</sequence>
<dbReference type="RefSeq" id="WP_146413427.1">
    <property type="nucleotide sequence ID" value="NZ_SJPZ01000001.1"/>
</dbReference>
<dbReference type="InterPro" id="IPR050336">
    <property type="entry name" value="Chromosome_partition/occlusion"/>
</dbReference>
<organism evidence="3 4">
    <name type="scientific">Crateriforma conspicua</name>
    <dbReference type="NCBI Taxonomy" id="2527996"/>
    <lineage>
        <taxon>Bacteria</taxon>
        <taxon>Pseudomonadati</taxon>
        <taxon>Planctomycetota</taxon>
        <taxon>Planctomycetia</taxon>
        <taxon>Planctomycetales</taxon>
        <taxon>Planctomycetaceae</taxon>
        <taxon>Crateriforma</taxon>
    </lineage>
</organism>
<feature type="coiled-coil region" evidence="1">
    <location>
        <begin position="432"/>
        <end position="466"/>
    </location>
</feature>
<gene>
    <name evidence="3" type="ORF">V7x_24690</name>
</gene>
<dbReference type="Gene3D" id="3.90.1530.10">
    <property type="entry name" value="Conserved hypothetical protein from pyrococcus furiosus pfu- 392566-001, ParB domain"/>
    <property type="match status" value="1"/>
</dbReference>
<proteinExistence type="predicted"/>
<dbReference type="GO" id="GO:0007059">
    <property type="term" value="P:chromosome segregation"/>
    <property type="evidence" value="ECO:0007669"/>
    <property type="project" value="TreeGrafter"/>
</dbReference>
<comment type="caution">
    <text evidence="3">The sequence shown here is derived from an EMBL/GenBank/DDBJ whole genome shotgun (WGS) entry which is preliminary data.</text>
</comment>
<dbReference type="AlphaFoldDB" id="A0A5C6FZV1"/>
<evidence type="ECO:0000313" key="3">
    <source>
        <dbReference type="EMBL" id="TWU66898.1"/>
    </source>
</evidence>
<evidence type="ECO:0000259" key="2">
    <source>
        <dbReference type="SMART" id="SM00470"/>
    </source>
</evidence>
<dbReference type="InterPro" id="IPR003115">
    <property type="entry name" value="ParB_N"/>
</dbReference>
<dbReference type="EMBL" id="SJPZ01000001">
    <property type="protein sequence ID" value="TWU66898.1"/>
    <property type="molecule type" value="Genomic_DNA"/>
</dbReference>
<dbReference type="OrthoDB" id="258577at2"/>